<protein>
    <submittedName>
        <fullName evidence="1">Uncharacterized protein</fullName>
    </submittedName>
</protein>
<proteinExistence type="predicted"/>
<accession>A0A8S5T4F3</accession>
<sequence>MYSLNYSAKDGWTLWTDTNLGPVIINQGSFRHCWNIRTMLELRKKGVYKAYVE</sequence>
<name>A0A8S5T4F3_9CAUD</name>
<dbReference type="EMBL" id="BK032736">
    <property type="protein sequence ID" value="DAF57650.1"/>
    <property type="molecule type" value="Genomic_DNA"/>
</dbReference>
<reference evidence="1" key="1">
    <citation type="journal article" date="2021" name="Proc. Natl. Acad. Sci. U.S.A.">
        <title>A Catalog of Tens of Thousands of Viruses from Human Metagenomes Reveals Hidden Associations with Chronic Diseases.</title>
        <authorList>
            <person name="Tisza M.J."/>
            <person name="Buck C.B."/>
        </authorList>
    </citation>
    <scope>NUCLEOTIDE SEQUENCE</scope>
    <source>
        <strain evidence="1">CtpVv1</strain>
    </source>
</reference>
<evidence type="ECO:0000313" key="1">
    <source>
        <dbReference type="EMBL" id="DAF57650.1"/>
    </source>
</evidence>
<organism evidence="1">
    <name type="scientific">Podoviridae sp. ctpVv1</name>
    <dbReference type="NCBI Taxonomy" id="2827748"/>
    <lineage>
        <taxon>Viruses</taxon>
        <taxon>Duplodnaviria</taxon>
        <taxon>Heunggongvirae</taxon>
        <taxon>Uroviricota</taxon>
        <taxon>Caudoviricetes</taxon>
    </lineage>
</organism>